<dbReference type="PRINTS" id="PR00094">
    <property type="entry name" value="ADENYLTKNASE"/>
</dbReference>
<comment type="caution">
    <text evidence="5">The sequence shown here is derived from an EMBL/GenBank/DDBJ whole genome shotgun (WGS) entry which is preliminary data.</text>
</comment>
<evidence type="ECO:0008006" key="7">
    <source>
        <dbReference type="Google" id="ProtNLM"/>
    </source>
</evidence>
<dbReference type="GO" id="GO:0005524">
    <property type="term" value="F:ATP binding"/>
    <property type="evidence" value="ECO:0007669"/>
    <property type="project" value="InterPro"/>
</dbReference>
<accession>A0A9J6CR48</accession>
<dbReference type="SUPFAM" id="SSF52540">
    <property type="entry name" value="P-loop containing nucleoside triphosphate hydrolases"/>
    <property type="match status" value="1"/>
</dbReference>
<dbReference type="Proteomes" id="UP001107558">
    <property type="component" value="Chromosome 1"/>
</dbReference>
<dbReference type="InterPro" id="IPR027417">
    <property type="entry name" value="P-loop_NTPase"/>
</dbReference>
<comment type="similarity">
    <text evidence="4">Belongs to the adenylate kinase family.</text>
</comment>
<dbReference type="EMBL" id="JADBJN010000001">
    <property type="protein sequence ID" value="KAG5684810.1"/>
    <property type="molecule type" value="Genomic_DNA"/>
</dbReference>
<proteinExistence type="inferred from homology"/>
<dbReference type="Pfam" id="PF00406">
    <property type="entry name" value="ADK"/>
    <property type="match status" value="1"/>
</dbReference>
<gene>
    <name evidence="5" type="ORF">PVAND_014023</name>
</gene>
<evidence type="ECO:0000313" key="5">
    <source>
        <dbReference type="EMBL" id="KAG5684810.1"/>
    </source>
</evidence>
<keyword evidence="3 4" id="KW-0418">Kinase</keyword>
<evidence type="ECO:0000256" key="3">
    <source>
        <dbReference type="ARBA" id="ARBA00022777"/>
    </source>
</evidence>
<protein>
    <recommendedName>
        <fullName evidence="7">Adenylate kinase</fullName>
    </recommendedName>
</protein>
<evidence type="ECO:0000256" key="2">
    <source>
        <dbReference type="ARBA" id="ARBA00022741"/>
    </source>
</evidence>
<organism evidence="5 6">
    <name type="scientific">Polypedilum vanderplanki</name>
    <name type="common">Sleeping chironomid midge</name>
    <dbReference type="NCBI Taxonomy" id="319348"/>
    <lineage>
        <taxon>Eukaryota</taxon>
        <taxon>Metazoa</taxon>
        <taxon>Ecdysozoa</taxon>
        <taxon>Arthropoda</taxon>
        <taxon>Hexapoda</taxon>
        <taxon>Insecta</taxon>
        <taxon>Pterygota</taxon>
        <taxon>Neoptera</taxon>
        <taxon>Endopterygota</taxon>
        <taxon>Diptera</taxon>
        <taxon>Nematocera</taxon>
        <taxon>Chironomoidea</taxon>
        <taxon>Chironomidae</taxon>
        <taxon>Chironominae</taxon>
        <taxon>Polypedilum</taxon>
        <taxon>Polypedilum</taxon>
    </lineage>
</organism>
<sequence>MSKLFRAVLLGAPGAGKKRIASQILECFNITHINIGDVLRNNVEKLSPLGVDIEKYVNKGALLPDDDMLKIVLKEINDIHGSFFLDGFPRTKTQAEKLWEVQKIDSVINLVVPKDVIIDDAKHRYVHEPSGRVYNIKENAMKTDITGEPLSKQDYDEPEVTEKWLKFYKEQTTPMIEFYKLKGIFNEFEGETTHEIWEKLKPFLSERVDKQK</sequence>
<dbReference type="CDD" id="cd01428">
    <property type="entry name" value="ADK"/>
    <property type="match status" value="1"/>
</dbReference>
<dbReference type="InterPro" id="IPR000850">
    <property type="entry name" value="Adenylat/UMP-CMP_kin"/>
</dbReference>
<dbReference type="GO" id="GO:0019205">
    <property type="term" value="F:nucleobase-containing compound kinase activity"/>
    <property type="evidence" value="ECO:0007669"/>
    <property type="project" value="InterPro"/>
</dbReference>
<keyword evidence="2" id="KW-0547">Nucleotide-binding</keyword>
<dbReference type="GO" id="GO:0006139">
    <property type="term" value="P:nucleobase-containing compound metabolic process"/>
    <property type="evidence" value="ECO:0007669"/>
    <property type="project" value="InterPro"/>
</dbReference>
<dbReference type="PANTHER" id="PTHR23359">
    <property type="entry name" value="NUCLEOTIDE KINASE"/>
    <property type="match status" value="1"/>
</dbReference>
<dbReference type="InterPro" id="IPR033690">
    <property type="entry name" value="Adenylat_kinase_CS"/>
</dbReference>
<keyword evidence="6" id="KW-1185">Reference proteome</keyword>
<dbReference type="HAMAP" id="MF_00235">
    <property type="entry name" value="Adenylate_kinase_Adk"/>
    <property type="match status" value="1"/>
</dbReference>
<dbReference type="OrthoDB" id="439792at2759"/>
<keyword evidence="1 4" id="KW-0808">Transferase</keyword>
<evidence type="ECO:0000256" key="4">
    <source>
        <dbReference type="RuleBase" id="RU003330"/>
    </source>
</evidence>
<evidence type="ECO:0000256" key="1">
    <source>
        <dbReference type="ARBA" id="ARBA00022679"/>
    </source>
</evidence>
<dbReference type="AlphaFoldDB" id="A0A9J6CR48"/>
<evidence type="ECO:0000313" key="6">
    <source>
        <dbReference type="Proteomes" id="UP001107558"/>
    </source>
</evidence>
<dbReference type="PROSITE" id="PS00113">
    <property type="entry name" value="ADENYLATE_KINASE"/>
    <property type="match status" value="1"/>
</dbReference>
<name>A0A9J6CR48_POLVA</name>
<dbReference type="Gene3D" id="3.40.50.300">
    <property type="entry name" value="P-loop containing nucleotide triphosphate hydrolases"/>
    <property type="match status" value="1"/>
</dbReference>
<reference evidence="5" key="1">
    <citation type="submission" date="2021-03" db="EMBL/GenBank/DDBJ databases">
        <title>Chromosome level genome of the anhydrobiotic midge Polypedilum vanderplanki.</title>
        <authorList>
            <person name="Yoshida Y."/>
            <person name="Kikawada T."/>
            <person name="Gusev O."/>
        </authorList>
    </citation>
    <scope>NUCLEOTIDE SEQUENCE</scope>
    <source>
        <strain evidence="5">NIAS01</strain>
        <tissue evidence="5">Whole body or cell culture</tissue>
    </source>
</reference>